<comment type="caution">
    <text evidence="1">The sequence shown here is derived from an EMBL/GenBank/DDBJ whole genome shotgun (WGS) entry which is preliminary data.</text>
</comment>
<sequence length="97" mass="10579">MEMQYSLLCKGSETVNDNPDAATSVRQHVEQAHRNMTLAHSSLNAAVKLAAAHASAMPWGVGVELWDLRNTLAEDRSPGSRLKVLLDRMPPATGDLR</sequence>
<reference evidence="2" key="1">
    <citation type="journal article" date="2019" name="Int. J. Syst. Evol. Microbiol.">
        <title>The Global Catalogue of Microorganisms (GCM) 10K type strain sequencing project: providing services to taxonomists for standard genome sequencing and annotation.</title>
        <authorList>
            <consortium name="The Broad Institute Genomics Platform"/>
            <consortium name="The Broad Institute Genome Sequencing Center for Infectious Disease"/>
            <person name="Wu L."/>
            <person name="Ma J."/>
        </authorList>
    </citation>
    <scope>NUCLEOTIDE SEQUENCE [LARGE SCALE GENOMIC DNA]</scope>
    <source>
        <strain evidence="2">JCM 17342</strain>
    </source>
</reference>
<evidence type="ECO:0000313" key="1">
    <source>
        <dbReference type="EMBL" id="GAA4017466.1"/>
    </source>
</evidence>
<protein>
    <submittedName>
        <fullName evidence="1">Uncharacterized protein</fullName>
    </submittedName>
</protein>
<gene>
    <name evidence="1" type="ORF">GCM10022247_45980</name>
</gene>
<organism evidence="1 2">
    <name type="scientific">Allokutzneria multivorans</name>
    <dbReference type="NCBI Taxonomy" id="1142134"/>
    <lineage>
        <taxon>Bacteria</taxon>
        <taxon>Bacillati</taxon>
        <taxon>Actinomycetota</taxon>
        <taxon>Actinomycetes</taxon>
        <taxon>Pseudonocardiales</taxon>
        <taxon>Pseudonocardiaceae</taxon>
        <taxon>Allokutzneria</taxon>
    </lineage>
</organism>
<keyword evidence="2" id="KW-1185">Reference proteome</keyword>
<name>A0ABP7SWI7_9PSEU</name>
<dbReference type="EMBL" id="BAABAL010000017">
    <property type="protein sequence ID" value="GAA4017466.1"/>
    <property type="molecule type" value="Genomic_DNA"/>
</dbReference>
<evidence type="ECO:0000313" key="2">
    <source>
        <dbReference type="Proteomes" id="UP001501747"/>
    </source>
</evidence>
<accession>A0ABP7SWI7</accession>
<dbReference type="Proteomes" id="UP001501747">
    <property type="component" value="Unassembled WGS sequence"/>
</dbReference>
<proteinExistence type="predicted"/>